<dbReference type="SUPFAM" id="SSF56784">
    <property type="entry name" value="HAD-like"/>
    <property type="match status" value="1"/>
</dbReference>
<organism evidence="1 2">
    <name type="scientific">Paenibacillus terricola</name>
    <dbReference type="NCBI Taxonomy" id="2763503"/>
    <lineage>
        <taxon>Bacteria</taxon>
        <taxon>Bacillati</taxon>
        <taxon>Bacillota</taxon>
        <taxon>Bacilli</taxon>
        <taxon>Bacillales</taxon>
        <taxon>Paenibacillaceae</taxon>
        <taxon>Paenibacillus</taxon>
    </lineage>
</organism>
<dbReference type="Pfam" id="PF13419">
    <property type="entry name" value="HAD_2"/>
    <property type="match status" value="1"/>
</dbReference>
<protein>
    <submittedName>
        <fullName evidence="1">HAD-IA family hydrolase</fullName>
    </submittedName>
</protein>
<gene>
    <name evidence="1" type="ORF">H8B09_25465</name>
</gene>
<keyword evidence="1" id="KW-0378">Hydrolase</keyword>
<dbReference type="InterPro" id="IPR023198">
    <property type="entry name" value="PGP-like_dom2"/>
</dbReference>
<dbReference type="InterPro" id="IPR006439">
    <property type="entry name" value="HAD-SF_hydro_IA"/>
</dbReference>
<dbReference type="SFLD" id="SFLDS00003">
    <property type="entry name" value="Haloacid_Dehalogenase"/>
    <property type="match status" value="1"/>
</dbReference>
<evidence type="ECO:0000313" key="1">
    <source>
        <dbReference type="EMBL" id="MBD3922131.1"/>
    </source>
</evidence>
<dbReference type="SFLD" id="SFLDG01129">
    <property type="entry name" value="C1.5:_HAD__Beta-PGM__Phosphata"/>
    <property type="match status" value="1"/>
</dbReference>
<keyword evidence="2" id="KW-1185">Reference proteome</keyword>
<dbReference type="InterPro" id="IPR052550">
    <property type="entry name" value="Pyrimidine_5'-ntase_YjjG"/>
</dbReference>
<evidence type="ECO:0000313" key="2">
    <source>
        <dbReference type="Proteomes" id="UP000609346"/>
    </source>
</evidence>
<dbReference type="PANTHER" id="PTHR47478">
    <property type="match status" value="1"/>
</dbReference>
<comment type="caution">
    <text evidence="1">The sequence shown here is derived from an EMBL/GenBank/DDBJ whole genome shotgun (WGS) entry which is preliminary data.</text>
</comment>
<dbReference type="NCBIfam" id="TIGR01549">
    <property type="entry name" value="HAD-SF-IA-v1"/>
    <property type="match status" value="1"/>
</dbReference>
<dbReference type="InterPro" id="IPR023214">
    <property type="entry name" value="HAD_sf"/>
</dbReference>
<dbReference type="Gene3D" id="1.10.150.240">
    <property type="entry name" value="Putative phosphatase, domain 2"/>
    <property type="match status" value="1"/>
</dbReference>
<accession>A0ABR8N4D7</accession>
<dbReference type="InterPro" id="IPR036412">
    <property type="entry name" value="HAD-like_sf"/>
</dbReference>
<name>A0ABR8N4D7_9BACL</name>
<dbReference type="Proteomes" id="UP000609346">
    <property type="component" value="Unassembled WGS sequence"/>
</dbReference>
<proteinExistence type="predicted"/>
<sequence length="231" mass="26812">MYKAIIFDLDNTLLNYSMCEWHAMRTAVQAHHLFQNDDIRWNEFWEAYCNSNAVHWMNFVRNAGIHHSIEEVLIRSFQDSLAEYQGPNLEQLAQTYWDQFCHSCIMEDGAQSIIQYTSKHYKLGIISNGIGVAQRKRLAAGNILHQFDSIVVSDEIGIRKPKKEIFDLALNELHLSSDEVLYVGDSLSDDYNGARNARIDFCYYNRKGQAIPNEIAPRYVINELRDLMRVT</sequence>
<reference evidence="1 2" key="1">
    <citation type="submission" date="2020-09" db="EMBL/GenBank/DDBJ databases">
        <title>Paenibacillus sp. strain PR3 16S rRNA gene Genome sequencing and assembly.</title>
        <authorList>
            <person name="Kim J."/>
        </authorList>
    </citation>
    <scope>NUCLEOTIDE SEQUENCE [LARGE SCALE GENOMIC DNA]</scope>
    <source>
        <strain evidence="1 2">PR3</strain>
    </source>
</reference>
<dbReference type="GO" id="GO:0016787">
    <property type="term" value="F:hydrolase activity"/>
    <property type="evidence" value="ECO:0007669"/>
    <property type="project" value="UniProtKB-KW"/>
</dbReference>
<dbReference type="Gene3D" id="3.40.50.1000">
    <property type="entry name" value="HAD superfamily/HAD-like"/>
    <property type="match status" value="1"/>
</dbReference>
<dbReference type="PANTHER" id="PTHR47478:SF1">
    <property type="entry name" value="PYRIMIDINE 5'-NUCLEOTIDASE YJJG"/>
    <property type="match status" value="1"/>
</dbReference>
<dbReference type="EMBL" id="JACXZA010000008">
    <property type="protein sequence ID" value="MBD3922131.1"/>
    <property type="molecule type" value="Genomic_DNA"/>
</dbReference>
<dbReference type="RefSeq" id="WP_191206440.1">
    <property type="nucleotide sequence ID" value="NZ_JACXZA010000008.1"/>
</dbReference>
<dbReference type="InterPro" id="IPR041492">
    <property type="entry name" value="HAD_2"/>
</dbReference>